<gene>
    <name evidence="1" type="ORF">DFO68_105171</name>
</gene>
<evidence type="ECO:0008006" key="3">
    <source>
        <dbReference type="Google" id="ProtNLM"/>
    </source>
</evidence>
<accession>A0A4R6HQD7</accession>
<organism evidence="1 2">
    <name type="scientific">Halomonas ventosae</name>
    <dbReference type="NCBI Taxonomy" id="229007"/>
    <lineage>
        <taxon>Bacteria</taxon>
        <taxon>Pseudomonadati</taxon>
        <taxon>Pseudomonadota</taxon>
        <taxon>Gammaproteobacteria</taxon>
        <taxon>Oceanospirillales</taxon>
        <taxon>Halomonadaceae</taxon>
        <taxon>Halomonas</taxon>
    </lineage>
</organism>
<dbReference type="OrthoDB" id="433681at2"/>
<keyword evidence="2" id="KW-1185">Reference proteome</keyword>
<protein>
    <recommendedName>
        <fullName evidence="3">Hemolysin type calcium-binding protein</fullName>
    </recommendedName>
</protein>
<dbReference type="SUPFAM" id="SSF51120">
    <property type="entry name" value="beta-Roll"/>
    <property type="match status" value="1"/>
</dbReference>
<evidence type="ECO:0000313" key="2">
    <source>
        <dbReference type="Proteomes" id="UP000295150"/>
    </source>
</evidence>
<dbReference type="AlphaFoldDB" id="A0A4R6HQD7"/>
<dbReference type="RefSeq" id="WP_133482783.1">
    <property type="nucleotide sequence ID" value="NZ_SNWH01000005.1"/>
</dbReference>
<name>A0A4R6HQD7_9GAMM</name>
<sequence>MSEIQTFGTRITFGTSEQDRLVADSGVYSLYGLEGDDTLISQWDDDEWRQGALAGGSGNDSYHARADITEIIDAAGNDTLHLAGSQDEYMGALLDGRDLVLANMWSGQSVLVIDFTGQGRIETFVDESGSRLGAGEVERLVYSEGAGNIGYAELEAYTGISSSNFNAAREIDIALATLDWNAVFQQLADAGSTDKSAIADAIQTQALPQLSSNGQQLWQDSGAYQALLNSEYQGLEANLPSGSENAPSSPPSLPSIPGFDASFYLQQNPDVAAAGINPVEHFVNYGWQEGRDPNPWFDSGFYLQQNLDVAAAGINPVEHFVNYGWQEGRDPNPWFDSGFYLQQNPDVATVGINPVEHFVNYGWQEGRNPNALFDTNFYLQQNPDVAAVGINPVEHFVNYGWQEGRDPSADFDTSDYLDANPELALSGISPLEHALQVG</sequence>
<proteinExistence type="predicted"/>
<dbReference type="InterPro" id="IPR011049">
    <property type="entry name" value="Serralysin-like_metalloprot_C"/>
</dbReference>
<comment type="caution">
    <text evidence="1">The sequence shown here is derived from an EMBL/GenBank/DDBJ whole genome shotgun (WGS) entry which is preliminary data.</text>
</comment>
<evidence type="ECO:0000313" key="1">
    <source>
        <dbReference type="EMBL" id="TDO10646.1"/>
    </source>
</evidence>
<dbReference type="Proteomes" id="UP000295150">
    <property type="component" value="Unassembled WGS sequence"/>
</dbReference>
<dbReference type="Gene3D" id="2.150.10.10">
    <property type="entry name" value="Serralysin-like metalloprotease, C-terminal"/>
    <property type="match status" value="1"/>
</dbReference>
<reference evidence="1 2" key="1">
    <citation type="submission" date="2019-03" db="EMBL/GenBank/DDBJ databases">
        <title>Freshwater and sediment microbial communities from various areas in North America, analyzing microbe dynamics in response to fracking.</title>
        <authorList>
            <person name="Lamendella R."/>
        </authorList>
    </citation>
    <scope>NUCLEOTIDE SEQUENCE [LARGE SCALE GENOMIC DNA]</scope>
    <source>
        <strain evidence="1 2">1_TX</strain>
    </source>
</reference>
<dbReference type="EMBL" id="SNWH01000005">
    <property type="protein sequence ID" value="TDO10646.1"/>
    <property type="molecule type" value="Genomic_DNA"/>
</dbReference>